<accession>A0AA44BD41</accession>
<feature type="transmembrane region" description="Helical" evidence="2">
    <location>
        <begin position="12"/>
        <end position="32"/>
    </location>
</feature>
<dbReference type="EMBL" id="SUMG01000003">
    <property type="protein sequence ID" value="NBG87567.1"/>
    <property type="molecule type" value="Genomic_DNA"/>
</dbReference>
<protein>
    <submittedName>
        <fullName evidence="3">Uncharacterized protein</fullName>
    </submittedName>
</protein>
<gene>
    <name evidence="3" type="ORF">ISALK_03550</name>
</gene>
<dbReference type="Proteomes" id="UP000449710">
    <property type="component" value="Unassembled WGS sequence"/>
</dbReference>
<sequence length="416" mass="48610">MSEKKEKIRDIAIVLGVFLALPIFTGMIAYSLNDQVYDTTNRMLSNLPGSIGGFFDREGEEREREKIKEELADYYIEFDKEQLADKLIMLRGEDRELYQELRDKLGRRDLGKITEVEEIINRRDQSEDMLMELLMEAQEEKERRLNELVSGYSSLSKYELLLEVDEKLGNNELSSEEQGYMVNNLDTGDAAAVLNYLDLSPGVQQEISEERREIIRRYNREQEREEERLKSLADAYNNSNSRNLWSRLGPDGLYDMAELGGIFYYLNTDKAGGILAKIDDHNFSHQLYREIQNYQTLQRLQSESPQDALRNQDFKTAEIEAVKEVHTRWEQRVEDIIESYGNLENPSLVNQVDLMLQRQNEVIKREEIEGITVEFTHEDVLMKLMESMDPQRKAVVINGLEEDQSQRLTRMFLDGE</sequence>
<keyword evidence="2" id="KW-0472">Membrane</keyword>
<evidence type="ECO:0000313" key="4">
    <source>
        <dbReference type="Proteomes" id="UP000449710"/>
    </source>
</evidence>
<evidence type="ECO:0000256" key="1">
    <source>
        <dbReference type="SAM" id="Coils"/>
    </source>
</evidence>
<keyword evidence="1" id="KW-0175">Coiled coil</keyword>
<organism evidence="3 4">
    <name type="scientific">Isachenkonia alkalipeptolytica</name>
    <dbReference type="NCBI Taxonomy" id="2565777"/>
    <lineage>
        <taxon>Bacteria</taxon>
        <taxon>Bacillati</taxon>
        <taxon>Bacillota</taxon>
        <taxon>Clostridia</taxon>
        <taxon>Eubacteriales</taxon>
        <taxon>Clostridiaceae</taxon>
        <taxon>Isachenkonia</taxon>
    </lineage>
</organism>
<comment type="caution">
    <text evidence="3">The sequence shown here is derived from an EMBL/GenBank/DDBJ whole genome shotgun (WGS) entry which is preliminary data.</text>
</comment>
<name>A0AA44BD41_9CLOT</name>
<feature type="coiled-coil region" evidence="1">
    <location>
        <begin position="116"/>
        <end position="143"/>
    </location>
</feature>
<evidence type="ECO:0000256" key="2">
    <source>
        <dbReference type="SAM" id="Phobius"/>
    </source>
</evidence>
<proteinExistence type="predicted"/>
<keyword evidence="2" id="KW-0812">Transmembrane</keyword>
<reference evidence="3 4" key="1">
    <citation type="submission" date="2019-04" db="EMBL/GenBank/DDBJ databases">
        <title>Isachenkonia alkalipeptolytica gen. nov. sp. nov. a new anaerobic, alkiliphilic organothrophic bacterium capable to reduce synthesized ferrihydrite isolated from a soda lake.</title>
        <authorList>
            <person name="Toshchakov S.V."/>
            <person name="Zavarzina D.G."/>
            <person name="Zhilina T.N."/>
            <person name="Kostrikina N.A."/>
            <person name="Kublanov I.V."/>
        </authorList>
    </citation>
    <scope>NUCLEOTIDE SEQUENCE [LARGE SCALE GENOMIC DNA]</scope>
    <source>
        <strain evidence="3 4">Z-1701</strain>
    </source>
</reference>
<keyword evidence="4" id="KW-1185">Reference proteome</keyword>
<feature type="coiled-coil region" evidence="1">
    <location>
        <begin position="204"/>
        <end position="242"/>
    </location>
</feature>
<keyword evidence="2" id="KW-1133">Transmembrane helix</keyword>
<evidence type="ECO:0000313" key="3">
    <source>
        <dbReference type="EMBL" id="NBG87567.1"/>
    </source>
</evidence>
<dbReference type="AlphaFoldDB" id="A0AA44BD41"/>
<dbReference type="RefSeq" id="WP_160719106.1">
    <property type="nucleotide sequence ID" value="NZ_SUMG01000003.1"/>
</dbReference>